<dbReference type="InterPro" id="IPR011043">
    <property type="entry name" value="Gal_Oxase/kelch_b-propeller"/>
</dbReference>
<dbReference type="Gene3D" id="2.120.10.80">
    <property type="entry name" value="Kelch-type beta propeller"/>
    <property type="match status" value="1"/>
</dbReference>
<evidence type="ECO:0000313" key="2">
    <source>
        <dbReference type="EMBL" id="PKU80284.1"/>
    </source>
</evidence>
<dbReference type="Pfam" id="PF00646">
    <property type="entry name" value="F-box"/>
    <property type="match status" value="1"/>
</dbReference>
<sequence length="408" mass="46089">MKKNVNLTEGKTRKRKASDEAQTFPHLTLDELNDDLLEKILSCLPASSFFRLRSVCKRWSSVAASTTFRIACSQIPFRDPWFLMVDQDLDHSIILDISERNWKNLNKPRCVNQSNQASWIAVASSGGLVCFRSSTGELMACNPLTGACREVPPAHETQPLLAIAMSSSHKNSSSYRIVLVAGELPNLCYRVFDSEKNKWEGEVSLYRKAESSPETEFAGGDTVYFLNKSGDVVATNMQRNPSRQFLAVMSIKDGEEIAYFLSHSGSVVACNITRRTFHEYPRLLPVCYEYSIDVVICNKEMAVVVLSEFFETASLRLWRFSEVERAWKQVAAMPPAMSHELYGKKADINCVGCGNMIFVCINSNDFSRYVIYNVVTNEWLELPKCIVDGKAKDFMSVFSFEPRLEAFV</sequence>
<evidence type="ECO:0000259" key="1">
    <source>
        <dbReference type="PROSITE" id="PS50181"/>
    </source>
</evidence>
<dbReference type="SUPFAM" id="SSF50965">
    <property type="entry name" value="Galactose oxidase, central domain"/>
    <property type="match status" value="1"/>
</dbReference>
<feature type="domain" description="F-box" evidence="1">
    <location>
        <begin position="26"/>
        <end position="71"/>
    </location>
</feature>
<dbReference type="AlphaFoldDB" id="A0A2I0WXA2"/>
<dbReference type="InterPro" id="IPR001810">
    <property type="entry name" value="F-box_dom"/>
</dbReference>
<dbReference type="PROSITE" id="PS50181">
    <property type="entry name" value="FBOX"/>
    <property type="match status" value="1"/>
</dbReference>
<dbReference type="InterPro" id="IPR036047">
    <property type="entry name" value="F-box-like_dom_sf"/>
</dbReference>
<keyword evidence="3" id="KW-1185">Reference proteome</keyword>
<dbReference type="Gene3D" id="1.20.1280.50">
    <property type="match status" value="1"/>
</dbReference>
<dbReference type="InterPro" id="IPR050796">
    <property type="entry name" value="SCF_F-box_component"/>
</dbReference>
<dbReference type="OrthoDB" id="2095648at2759"/>
<dbReference type="PANTHER" id="PTHR31672:SF7">
    <property type="entry name" value="F-BOX DOMAIN-CONTAINING PROTEIN"/>
    <property type="match status" value="1"/>
</dbReference>
<dbReference type="PANTHER" id="PTHR31672">
    <property type="entry name" value="BNACNNG10540D PROTEIN"/>
    <property type="match status" value="1"/>
</dbReference>
<name>A0A2I0WXA2_9ASPA</name>
<evidence type="ECO:0000313" key="3">
    <source>
        <dbReference type="Proteomes" id="UP000233837"/>
    </source>
</evidence>
<dbReference type="InterPro" id="IPR015915">
    <property type="entry name" value="Kelch-typ_b-propeller"/>
</dbReference>
<dbReference type="InterPro" id="IPR005174">
    <property type="entry name" value="KIB1-4_b-propeller"/>
</dbReference>
<dbReference type="Proteomes" id="UP000233837">
    <property type="component" value="Unassembled WGS sequence"/>
</dbReference>
<reference evidence="2 3" key="2">
    <citation type="journal article" date="2017" name="Nature">
        <title>The Apostasia genome and the evolution of orchids.</title>
        <authorList>
            <person name="Zhang G.Q."/>
            <person name="Liu K.W."/>
            <person name="Li Z."/>
            <person name="Lohaus R."/>
            <person name="Hsiao Y.Y."/>
            <person name="Niu S.C."/>
            <person name="Wang J.Y."/>
            <person name="Lin Y.C."/>
            <person name="Xu Q."/>
            <person name="Chen L.J."/>
            <person name="Yoshida K."/>
            <person name="Fujiwara S."/>
            <person name="Wang Z.W."/>
            <person name="Zhang Y.Q."/>
            <person name="Mitsuda N."/>
            <person name="Wang M."/>
            <person name="Liu G.H."/>
            <person name="Pecoraro L."/>
            <person name="Huang H.X."/>
            <person name="Xiao X.J."/>
            <person name="Lin M."/>
            <person name="Wu X.Y."/>
            <person name="Wu W.L."/>
            <person name="Chen Y.Y."/>
            <person name="Chang S.B."/>
            <person name="Sakamoto S."/>
            <person name="Ohme-Takagi M."/>
            <person name="Yagi M."/>
            <person name="Zeng S.J."/>
            <person name="Shen C.Y."/>
            <person name="Yeh C.M."/>
            <person name="Luo Y.B."/>
            <person name="Tsai W.C."/>
            <person name="Van de Peer Y."/>
            <person name="Liu Z.J."/>
        </authorList>
    </citation>
    <scope>NUCLEOTIDE SEQUENCE [LARGE SCALE GENOMIC DNA]</scope>
    <source>
        <tissue evidence="2">The whole plant</tissue>
    </source>
</reference>
<dbReference type="CDD" id="cd22157">
    <property type="entry name" value="F-box_AtFBW1-like"/>
    <property type="match status" value="1"/>
</dbReference>
<dbReference type="SMART" id="SM00256">
    <property type="entry name" value="FBOX"/>
    <property type="match status" value="1"/>
</dbReference>
<dbReference type="SUPFAM" id="SSF81383">
    <property type="entry name" value="F-box domain"/>
    <property type="match status" value="1"/>
</dbReference>
<organism evidence="2 3">
    <name type="scientific">Dendrobium catenatum</name>
    <dbReference type="NCBI Taxonomy" id="906689"/>
    <lineage>
        <taxon>Eukaryota</taxon>
        <taxon>Viridiplantae</taxon>
        <taxon>Streptophyta</taxon>
        <taxon>Embryophyta</taxon>
        <taxon>Tracheophyta</taxon>
        <taxon>Spermatophyta</taxon>
        <taxon>Magnoliopsida</taxon>
        <taxon>Liliopsida</taxon>
        <taxon>Asparagales</taxon>
        <taxon>Orchidaceae</taxon>
        <taxon>Epidendroideae</taxon>
        <taxon>Malaxideae</taxon>
        <taxon>Dendrobiinae</taxon>
        <taxon>Dendrobium</taxon>
    </lineage>
</organism>
<dbReference type="EMBL" id="KZ502363">
    <property type="protein sequence ID" value="PKU80284.1"/>
    <property type="molecule type" value="Genomic_DNA"/>
</dbReference>
<proteinExistence type="predicted"/>
<protein>
    <submittedName>
        <fullName evidence="2">F-box only protein 13</fullName>
    </submittedName>
</protein>
<dbReference type="Pfam" id="PF03478">
    <property type="entry name" value="Beta-prop_KIB1-4"/>
    <property type="match status" value="1"/>
</dbReference>
<gene>
    <name evidence="2" type="primary">FBX13</name>
    <name evidence="2" type="ORF">MA16_Dca005815</name>
</gene>
<reference evidence="2 3" key="1">
    <citation type="journal article" date="2016" name="Sci. Rep.">
        <title>The Dendrobium catenatum Lindl. genome sequence provides insights into polysaccharide synthase, floral development and adaptive evolution.</title>
        <authorList>
            <person name="Zhang G.Q."/>
            <person name="Xu Q."/>
            <person name="Bian C."/>
            <person name="Tsai W.C."/>
            <person name="Yeh C.M."/>
            <person name="Liu K.W."/>
            <person name="Yoshida K."/>
            <person name="Zhang L.S."/>
            <person name="Chang S.B."/>
            <person name="Chen F."/>
            <person name="Shi Y."/>
            <person name="Su Y.Y."/>
            <person name="Zhang Y.Q."/>
            <person name="Chen L.J."/>
            <person name="Yin Y."/>
            <person name="Lin M."/>
            <person name="Huang H."/>
            <person name="Deng H."/>
            <person name="Wang Z.W."/>
            <person name="Zhu S.L."/>
            <person name="Zhao X."/>
            <person name="Deng C."/>
            <person name="Niu S.C."/>
            <person name="Huang J."/>
            <person name="Wang M."/>
            <person name="Liu G.H."/>
            <person name="Yang H.J."/>
            <person name="Xiao X.J."/>
            <person name="Hsiao Y.Y."/>
            <person name="Wu W.L."/>
            <person name="Chen Y.Y."/>
            <person name="Mitsuda N."/>
            <person name="Ohme-Takagi M."/>
            <person name="Luo Y.B."/>
            <person name="Van de Peer Y."/>
            <person name="Liu Z.J."/>
        </authorList>
    </citation>
    <scope>NUCLEOTIDE SEQUENCE [LARGE SCALE GENOMIC DNA]</scope>
    <source>
        <tissue evidence="2">The whole plant</tissue>
    </source>
</reference>
<accession>A0A2I0WXA2</accession>